<dbReference type="SUPFAM" id="SSF48452">
    <property type="entry name" value="TPR-like"/>
    <property type="match status" value="1"/>
</dbReference>
<name>A0ABT5EN26_9BACT</name>
<dbReference type="EMBL" id="JAQNDO010000001">
    <property type="protein sequence ID" value="MDC0743239.1"/>
    <property type="molecule type" value="Genomic_DNA"/>
</dbReference>
<gene>
    <name evidence="1" type="ORF">POL67_17950</name>
</gene>
<dbReference type="RefSeq" id="WP_271918595.1">
    <property type="nucleotide sequence ID" value="NZ_JAQNDO010000001.1"/>
</dbReference>
<dbReference type="Gene3D" id="1.25.40.10">
    <property type="entry name" value="Tetratricopeptide repeat domain"/>
    <property type="match status" value="1"/>
</dbReference>
<proteinExistence type="predicted"/>
<dbReference type="InterPro" id="IPR011990">
    <property type="entry name" value="TPR-like_helical_dom_sf"/>
</dbReference>
<dbReference type="Proteomes" id="UP001221411">
    <property type="component" value="Unassembled WGS sequence"/>
</dbReference>
<reference evidence="1 2" key="1">
    <citation type="submission" date="2022-11" db="EMBL/GenBank/DDBJ databases">
        <title>Minimal conservation of predation-associated metabolite biosynthetic gene clusters underscores biosynthetic potential of Myxococcota including descriptions for ten novel species: Archangium lansinium sp. nov., Myxococcus landrumus sp. nov., Nannocystis bai.</title>
        <authorList>
            <person name="Ahearne A."/>
            <person name="Stevens C."/>
            <person name="Dowd S."/>
        </authorList>
    </citation>
    <scope>NUCLEOTIDE SEQUENCE [LARGE SCALE GENOMIC DNA]</scope>
    <source>
        <strain evidence="1 2">RJM3</strain>
    </source>
</reference>
<protein>
    <submittedName>
        <fullName evidence="1">Tetratricopeptide repeat protein</fullName>
    </submittedName>
</protein>
<accession>A0ABT5EN26</accession>
<keyword evidence="2" id="KW-1185">Reference proteome</keyword>
<sequence>MKRYPDDGRFVVRGDPEEVVSARRALWKEVLWGGRRNLRPGPLPTDEFWLHGSDRQSGARVLVDPRSYPFTWTRDLATETVARTVQSLALPYTVPVLHVGPGIVFAEPPPARPWPSLGIEAAATCALQACEVVVQLHARGCGPLLFGPSHLRLVEEDGQWQIRWLIPGFQAVDMYETLAKDHERERGHPRWQGSSVPIEHDIWLIACFFFSLLAANHPAGETLAPAPREAFRTLRRIREEGPAAAGIEDGASLAGILAVLARVPSTHIEGFPVVRTLPRVFPDWNVVIADGEELWKSDSLRRGDRDHVKLPLATAYHQRASRAWARGEHGAALADVDRALELDDYAPYHTTRAVLLDALNRRDEALAAIAMAFTIIAEAKERGFWTPDEQAAREKAEDVERARAHLTRGLLALRAGSLDEAEADVRRADELAPSALSTRALAAVARARAR</sequence>
<evidence type="ECO:0000313" key="2">
    <source>
        <dbReference type="Proteomes" id="UP001221411"/>
    </source>
</evidence>
<organism evidence="1 2">
    <name type="scientific">Polyangium mundeleinium</name>
    <dbReference type="NCBI Taxonomy" id="2995306"/>
    <lineage>
        <taxon>Bacteria</taxon>
        <taxon>Pseudomonadati</taxon>
        <taxon>Myxococcota</taxon>
        <taxon>Polyangia</taxon>
        <taxon>Polyangiales</taxon>
        <taxon>Polyangiaceae</taxon>
        <taxon>Polyangium</taxon>
    </lineage>
</organism>
<evidence type="ECO:0000313" key="1">
    <source>
        <dbReference type="EMBL" id="MDC0743239.1"/>
    </source>
</evidence>
<comment type="caution">
    <text evidence="1">The sequence shown here is derived from an EMBL/GenBank/DDBJ whole genome shotgun (WGS) entry which is preliminary data.</text>
</comment>